<keyword evidence="1" id="KW-0479">Metal-binding</keyword>
<keyword evidence="7" id="KW-1185">Reference proteome</keyword>
<evidence type="ECO:0000259" key="5">
    <source>
        <dbReference type="PROSITE" id="PS50865"/>
    </source>
</evidence>
<protein>
    <recommendedName>
        <fullName evidence="5">MYND-type domain-containing protein</fullName>
    </recommendedName>
</protein>
<evidence type="ECO:0000256" key="3">
    <source>
        <dbReference type="ARBA" id="ARBA00022833"/>
    </source>
</evidence>
<evidence type="ECO:0000256" key="4">
    <source>
        <dbReference type="PROSITE-ProRule" id="PRU00134"/>
    </source>
</evidence>
<reference evidence="6 7" key="1">
    <citation type="submission" date="2016-09" db="EMBL/GenBank/DDBJ databases">
        <title>Extensive genetic diversity and differential bi-allelic expression allows diatom success in the polar Southern Ocean.</title>
        <authorList>
            <consortium name="DOE Joint Genome Institute"/>
            <person name="Mock T."/>
            <person name="Otillar R.P."/>
            <person name="Strauss J."/>
            <person name="Dupont C."/>
            <person name="Frickenhaus S."/>
            <person name="Maumus F."/>
            <person name="Mcmullan M."/>
            <person name="Sanges R."/>
            <person name="Schmutz J."/>
            <person name="Toseland A."/>
            <person name="Valas R."/>
            <person name="Veluchamy A."/>
            <person name="Ward B.J."/>
            <person name="Allen A."/>
            <person name="Barry K."/>
            <person name="Falciatore A."/>
            <person name="Ferrante M."/>
            <person name="Fortunato A.E."/>
            <person name="Gloeckner G."/>
            <person name="Gruber A."/>
            <person name="Hipkin R."/>
            <person name="Janech M."/>
            <person name="Kroth P."/>
            <person name="Leese F."/>
            <person name="Lindquist E."/>
            <person name="Lyon B.R."/>
            <person name="Martin J."/>
            <person name="Mayer C."/>
            <person name="Parker M."/>
            <person name="Quesneville H."/>
            <person name="Raymond J."/>
            <person name="Uhlig C."/>
            <person name="Valentin K.U."/>
            <person name="Worden A.Z."/>
            <person name="Armbrust E.V."/>
            <person name="Bowler C."/>
            <person name="Green B."/>
            <person name="Moulton V."/>
            <person name="Van Oosterhout C."/>
            <person name="Grigoriev I."/>
        </authorList>
    </citation>
    <scope>NUCLEOTIDE SEQUENCE [LARGE SCALE GENOMIC DNA]</scope>
    <source>
        <strain evidence="6 7">CCMP1102</strain>
    </source>
</reference>
<dbReference type="KEGG" id="fcy:FRACYDRAFT_235039"/>
<dbReference type="Pfam" id="PF01753">
    <property type="entry name" value="zf-MYND"/>
    <property type="match status" value="1"/>
</dbReference>
<dbReference type="PROSITE" id="PS50865">
    <property type="entry name" value="ZF_MYND_2"/>
    <property type="match status" value="1"/>
</dbReference>
<name>A0A1E7FTE5_9STRA</name>
<dbReference type="Proteomes" id="UP000095751">
    <property type="component" value="Unassembled WGS sequence"/>
</dbReference>
<evidence type="ECO:0000256" key="2">
    <source>
        <dbReference type="ARBA" id="ARBA00022771"/>
    </source>
</evidence>
<proteinExistence type="predicted"/>
<keyword evidence="3" id="KW-0862">Zinc</keyword>
<dbReference type="Gene3D" id="6.10.140.2220">
    <property type="match status" value="1"/>
</dbReference>
<evidence type="ECO:0000256" key="1">
    <source>
        <dbReference type="ARBA" id="ARBA00022723"/>
    </source>
</evidence>
<dbReference type="InterPro" id="IPR002893">
    <property type="entry name" value="Znf_MYND"/>
</dbReference>
<evidence type="ECO:0000313" key="7">
    <source>
        <dbReference type="Proteomes" id="UP000095751"/>
    </source>
</evidence>
<dbReference type="OrthoDB" id="341421at2759"/>
<gene>
    <name evidence="6" type="ORF">FRACYDRAFT_235039</name>
</gene>
<evidence type="ECO:0000313" key="6">
    <source>
        <dbReference type="EMBL" id="OEU21416.1"/>
    </source>
</evidence>
<dbReference type="AlphaFoldDB" id="A0A1E7FTE5"/>
<dbReference type="InParanoid" id="A0A1E7FTE5"/>
<dbReference type="EMBL" id="KV784354">
    <property type="protein sequence ID" value="OEU21416.1"/>
    <property type="molecule type" value="Genomic_DNA"/>
</dbReference>
<organism evidence="6 7">
    <name type="scientific">Fragilariopsis cylindrus CCMP1102</name>
    <dbReference type="NCBI Taxonomy" id="635003"/>
    <lineage>
        <taxon>Eukaryota</taxon>
        <taxon>Sar</taxon>
        <taxon>Stramenopiles</taxon>
        <taxon>Ochrophyta</taxon>
        <taxon>Bacillariophyta</taxon>
        <taxon>Bacillariophyceae</taxon>
        <taxon>Bacillariophycidae</taxon>
        <taxon>Bacillariales</taxon>
        <taxon>Bacillariaceae</taxon>
        <taxon>Fragilariopsis</taxon>
    </lineage>
</organism>
<feature type="domain" description="MYND-type" evidence="5">
    <location>
        <begin position="316"/>
        <end position="356"/>
    </location>
</feature>
<dbReference type="SUPFAM" id="SSF144232">
    <property type="entry name" value="HIT/MYND zinc finger-like"/>
    <property type="match status" value="1"/>
</dbReference>
<sequence>MDIVENRGDGEWGKTIFTNNFAGYEERDTRKDVKLVKAMWLLGNIDYDINIVGIPTDANCSSIIPLDKTSNKIQKKYKKVVRAHISYWTCLHKEMDQLLLLIQSQMDCMNLKDKHATLLEARVITERLSNSMKTNLPNMDGKIIVDIERNKATGCIEFNSRKVSYVCALFVKTLYSTAVINAGLTDFEQDYSDFFKSIIEAKAFDPENTEREVETLHLLGQYLYGRGDTRALLTLYRGIGAVIRLSWWRHRSTSISDILYEKLRGKYQLCIITNVMERLKIKIQKKAKRPFFTVKRINSIEEEFSTGHFCEKNHKCNHCGSNRNDVVLYECMGCTRAWYCGRRCQKKEWSQHRLICGKTNNNWRTKPYCVDSDVYHQWKGYALEWRELNGNFVILGVDTITDEMFDYFTDRPIRIHKGKEGNVAAMAVKVDATKDQTF</sequence>
<keyword evidence="2 4" id="KW-0863">Zinc-finger</keyword>
<accession>A0A1E7FTE5</accession>
<dbReference type="GO" id="GO:0008270">
    <property type="term" value="F:zinc ion binding"/>
    <property type="evidence" value="ECO:0007669"/>
    <property type="project" value="UniProtKB-KW"/>
</dbReference>